<evidence type="ECO:0000313" key="2">
    <source>
        <dbReference type="EMBL" id="GIX99646.1"/>
    </source>
</evidence>
<dbReference type="Proteomes" id="UP001054837">
    <property type="component" value="Unassembled WGS sequence"/>
</dbReference>
<reference evidence="2 3" key="1">
    <citation type="submission" date="2021-06" db="EMBL/GenBank/DDBJ databases">
        <title>Caerostris darwini draft genome.</title>
        <authorList>
            <person name="Kono N."/>
            <person name="Arakawa K."/>
        </authorList>
    </citation>
    <scope>NUCLEOTIDE SEQUENCE [LARGE SCALE GENOMIC DNA]</scope>
</reference>
<name>A0AAV4PRG5_9ARAC</name>
<keyword evidence="3" id="KW-1185">Reference proteome</keyword>
<proteinExistence type="predicted"/>
<feature type="region of interest" description="Disordered" evidence="1">
    <location>
        <begin position="58"/>
        <end position="122"/>
    </location>
</feature>
<dbReference type="EMBL" id="BPLQ01003322">
    <property type="protein sequence ID" value="GIX99646.1"/>
    <property type="molecule type" value="Genomic_DNA"/>
</dbReference>
<accession>A0AAV4PRG5</accession>
<evidence type="ECO:0000313" key="3">
    <source>
        <dbReference type="Proteomes" id="UP001054837"/>
    </source>
</evidence>
<evidence type="ECO:0000256" key="1">
    <source>
        <dbReference type="SAM" id="MobiDB-lite"/>
    </source>
</evidence>
<feature type="compositionally biased region" description="Basic residues" evidence="1">
    <location>
        <begin position="58"/>
        <end position="73"/>
    </location>
</feature>
<protein>
    <submittedName>
        <fullName evidence="2">Uncharacterized protein</fullName>
    </submittedName>
</protein>
<organism evidence="2 3">
    <name type="scientific">Caerostris darwini</name>
    <dbReference type="NCBI Taxonomy" id="1538125"/>
    <lineage>
        <taxon>Eukaryota</taxon>
        <taxon>Metazoa</taxon>
        <taxon>Ecdysozoa</taxon>
        <taxon>Arthropoda</taxon>
        <taxon>Chelicerata</taxon>
        <taxon>Arachnida</taxon>
        <taxon>Araneae</taxon>
        <taxon>Araneomorphae</taxon>
        <taxon>Entelegynae</taxon>
        <taxon>Araneoidea</taxon>
        <taxon>Araneidae</taxon>
        <taxon>Caerostris</taxon>
    </lineage>
</organism>
<dbReference type="AlphaFoldDB" id="A0AAV4PRG5"/>
<sequence length="122" mass="14595">MHFLHQDRKSSFVTKAPPCDETDVVRAFSSRFGPFPIKACFSMYYVTIHYNHNKIKFNPRPRVKHSRSRTLRRGGREREELSPVFHLRRKSEEIKDKKKRKKKVFEGKKTGKKRNLKDKSFS</sequence>
<comment type="caution">
    <text evidence="2">The sequence shown here is derived from an EMBL/GenBank/DDBJ whole genome shotgun (WGS) entry which is preliminary data.</text>
</comment>
<gene>
    <name evidence="2" type="ORF">CDAR_487631</name>
</gene>